<feature type="transmembrane region" description="Helical" evidence="5">
    <location>
        <begin position="368"/>
        <end position="389"/>
    </location>
</feature>
<evidence type="ECO:0000256" key="5">
    <source>
        <dbReference type="SAM" id="Phobius"/>
    </source>
</evidence>
<evidence type="ECO:0000256" key="4">
    <source>
        <dbReference type="ARBA" id="ARBA00023136"/>
    </source>
</evidence>
<dbReference type="AlphaFoldDB" id="A0A9P0HHS2"/>
<proteinExistence type="predicted"/>
<reference evidence="7" key="1">
    <citation type="submission" date="2022-01" db="EMBL/GenBank/DDBJ databases">
        <authorList>
            <person name="King R."/>
        </authorList>
    </citation>
    <scope>NUCLEOTIDE SEQUENCE</scope>
</reference>
<evidence type="ECO:0000256" key="2">
    <source>
        <dbReference type="ARBA" id="ARBA00022692"/>
    </source>
</evidence>
<feature type="transmembrane region" description="Helical" evidence="5">
    <location>
        <begin position="339"/>
        <end position="356"/>
    </location>
</feature>
<accession>A0A9P0HHS2</accession>
<evidence type="ECO:0000256" key="3">
    <source>
        <dbReference type="ARBA" id="ARBA00022989"/>
    </source>
</evidence>
<dbReference type="SUPFAM" id="SSF103473">
    <property type="entry name" value="MFS general substrate transporter"/>
    <property type="match status" value="1"/>
</dbReference>
<dbReference type="PROSITE" id="PS00216">
    <property type="entry name" value="SUGAR_TRANSPORT_1"/>
    <property type="match status" value="1"/>
</dbReference>
<feature type="domain" description="Major facilitator superfamily (MFS) profile" evidence="6">
    <location>
        <begin position="32"/>
        <end position="509"/>
    </location>
</feature>
<gene>
    <name evidence="7" type="ORF">NEZAVI_LOCUS10937</name>
</gene>
<feature type="transmembrane region" description="Helical" evidence="5">
    <location>
        <begin position="168"/>
        <end position="188"/>
    </location>
</feature>
<dbReference type="CDD" id="cd17317">
    <property type="entry name" value="MFS_SLC22"/>
    <property type="match status" value="1"/>
</dbReference>
<protein>
    <recommendedName>
        <fullName evidence="6">Major facilitator superfamily (MFS) profile domain-containing protein</fullName>
    </recommendedName>
</protein>
<dbReference type="OrthoDB" id="5141738at2759"/>
<dbReference type="InterPro" id="IPR005828">
    <property type="entry name" value="MFS_sugar_transport-like"/>
</dbReference>
<dbReference type="InterPro" id="IPR005829">
    <property type="entry name" value="Sugar_transporter_CS"/>
</dbReference>
<dbReference type="EMBL" id="OV725081">
    <property type="protein sequence ID" value="CAH1402019.1"/>
    <property type="molecule type" value="Genomic_DNA"/>
</dbReference>
<dbReference type="GO" id="GO:0016020">
    <property type="term" value="C:membrane"/>
    <property type="evidence" value="ECO:0007669"/>
    <property type="project" value="UniProtKB-SubCell"/>
</dbReference>
<evidence type="ECO:0000313" key="8">
    <source>
        <dbReference type="Proteomes" id="UP001152798"/>
    </source>
</evidence>
<dbReference type="PROSITE" id="PS50850">
    <property type="entry name" value="MFS"/>
    <property type="match status" value="1"/>
</dbReference>
<feature type="transmembrane region" description="Helical" evidence="5">
    <location>
        <begin position="484"/>
        <end position="504"/>
    </location>
</feature>
<evidence type="ECO:0000313" key="7">
    <source>
        <dbReference type="EMBL" id="CAH1402019.1"/>
    </source>
</evidence>
<evidence type="ECO:0000259" key="6">
    <source>
        <dbReference type="PROSITE" id="PS50850"/>
    </source>
</evidence>
<keyword evidence="3 5" id="KW-1133">Transmembrane helix</keyword>
<keyword evidence="4 5" id="KW-0472">Membrane</keyword>
<dbReference type="InterPro" id="IPR020846">
    <property type="entry name" value="MFS_dom"/>
</dbReference>
<dbReference type="PANTHER" id="PTHR24064">
    <property type="entry name" value="SOLUTE CARRIER FAMILY 22 MEMBER"/>
    <property type="match status" value="1"/>
</dbReference>
<dbReference type="Gene3D" id="1.20.1250.20">
    <property type="entry name" value="MFS general substrate transporter like domains"/>
    <property type="match status" value="1"/>
</dbReference>
<dbReference type="GO" id="GO:0022857">
    <property type="term" value="F:transmembrane transporter activity"/>
    <property type="evidence" value="ECO:0007669"/>
    <property type="project" value="InterPro"/>
</dbReference>
<name>A0A9P0HHS2_NEZVI</name>
<feature type="transmembrane region" description="Helical" evidence="5">
    <location>
        <begin position="456"/>
        <end position="478"/>
    </location>
</feature>
<evidence type="ECO:0000256" key="1">
    <source>
        <dbReference type="ARBA" id="ARBA00004141"/>
    </source>
</evidence>
<dbReference type="Proteomes" id="UP001152798">
    <property type="component" value="Chromosome 5"/>
</dbReference>
<comment type="subcellular location">
    <subcellularLocation>
        <location evidence="1">Membrane</location>
        <topology evidence="1">Multi-pass membrane protein</topology>
    </subcellularLocation>
</comment>
<keyword evidence="8" id="KW-1185">Reference proteome</keyword>
<feature type="transmembrane region" description="Helical" evidence="5">
    <location>
        <begin position="396"/>
        <end position="416"/>
    </location>
</feature>
<dbReference type="Pfam" id="PF00083">
    <property type="entry name" value="Sugar_tr"/>
    <property type="match status" value="1"/>
</dbReference>
<feature type="transmembrane region" description="Helical" evidence="5">
    <location>
        <begin position="194"/>
        <end position="213"/>
    </location>
</feature>
<organism evidence="7 8">
    <name type="scientific">Nezara viridula</name>
    <name type="common">Southern green stink bug</name>
    <name type="synonym">Cimex viridulus</name>
    <dbReference type="NCBI Taxonomy" id="85310"/>
    <lineage>
        <taxon>Eukaryota</taxon>
        <taxon>Metazoa</taxon>
        <taxon>Ecdysozoa</taxon>
        <taxon>Arthropoda</taxon>
        <taxon>Hexapoda</taxon>
        <taxon>Insecta</taxon>
        <taxon>Pterygota</taxon>
        <taxon>Neoptera</taxon>
        <taxon>Paraneoptera</taxon>
        <taxon>Hemiptera</taxon>
        <taxon>Heteroptera</taxon>
        <taxon>Panheteroptera</taxon>
        <taxon>Pentatomomorpha</taxon>
        <taxon>Pentatomoidea</taxon>
        <taxon>Pentatomidae</taxon>
        <taxon>Pentatominae</taxon>
        <taxon>Nezara</taxon>
    </lineage>
</organism>
<feature type="transmembrane region" description="Helical" evidence="5">
    <location>
        <begin position="225"/>
        <end position="245"/>
    </location>
</feature>
<feature type="transmembrane region" description="Helical" evidence="5">
    <location>
        <begin position="30"/>
        <end position="51"/>
    </location>
</feature>
<feature type="transmembrane region" description="Helical" evidence="5">
    <location>
        <begin position="422"/>
        <end position="444"/>
    </location>
</feature>
<keyword evidence="2 5" id="KW-0812">Transmembrane</keyword>
<feature type="transmembrane region" description="Helical" evidence="5">
    <location>
        <begin position="251"/>
        <end position="270"/>
    </location>
</feature>
<feature type="transmembrane region" description="Helical" evidence="5">
    <location>
        <begin position="133"/>
        <end position="156"/>
    </location>
</feature>
<sequence length="547" mass="60357">MGNVLVLDLSIRVLKNLLDFILREFGKYQLYQCILLMLTAFTTGMHTLSIVPINGIPNHRCQVPWLENGTNLAWDSPTALAAIPLNPDGTYSSCLLINPTTNLTEACDKWVYDRTHFKDTRTVEWDLVCDKKWLGALSKSFFMLGVFIGSFTVGYFADKYGRKKAQCWTQTIQLIISIGIAFVNNYYAYLVASFIYGMFGSAGSYIPAFVIAMELVGPSKRTSCGLVFTVMFATGVMLVALWAYFIPSYVTLQVVIGLHVVPTLSLWWLIDESPRWLWSQGRIAESVNIVAKAVKFNGGDKVDRAYYVSKGQAQTSTTETASAGGFVDLFRTPRLRKRMITLSYTWFADSIAYYGLSLASDNMVGNPYFILFVLGMVEIPSCILVILLLDRTGRRSLTSIMLLLGGVSCTVVAFIPKDMSNVITAVACLGKFCVSGGFSIVFNYSAELLPTVVRNCGIGFCSACARLAAILCPLILLLDSVDRSLPTITFALAAFTSGFFTLFLPETLNKAMPESMEDGENFGAGDTAFNACFSKKRTEDYELANSK</sequence>
<dbReference type="InterPro" id="IPR036259">
    <property type="entry name" value="MFS_trans_sf"/>
</dbReference>